<evidence type="ECO:0000256" key="1">
    <source>
        <dbReference type="SAM" id="MobiDB-lite"/>
    </source>
</evidence>
<dbReference type="PANTHER" id="PTHR28180:SF2">
    <property type="entry name" value="PEROXISOMAL PROTEIN 2"/>
    <property type="match status" value="1"/>
</dbReference>
<dbReference type="EMBL" id="JAPQKI010000003">
    <property type="protein sequence ID" value="KAJ5109867.1"/>
    <property type="molecule type" value="Genomic_DNA"/>
</dbReference>
<keyword evidence="3" id="KW-1185">Reference proteome</keyword>
<feature type="compositionally biased region" description="Basic residues" evidence="1">
    <location>
        <begin position="331"/>
        <end position="345"/>
    </location>
</feature>
<evidence type="ECO:0000313" key="2">
    <source>
        <dbReference type="EMBL" id="KAJ5109867.1"/>
    </source>
</evidence>
<accession>A0A9W9G238</accession>
<comment type="caution">
    <text evidence="2">The sequence shown here is derived from an EMBL/GenBank/DDBJ whole genome shotgun (WGS) entry which is preliminary data.</text>
</comment>
<feature type="region of interest" description="Disordered" evidence="1">
    <location>
        <begin position="315"/>
        <end position="381"/>
    </location>
</feature>
<dbReference type="AlphaFoldDB" id="A0A9W9G238"/>
<gene>
    <name evidence="2" type="ORF">N7532_002512</name>
</gene>
<organism evidence="2 3">
    <name type="scientific">Penicillium argentinense</name>
    <dbReference type="NCBI Taxonomy" id="1131581"/>
    <lineage>
        <taxon>Eukaryota</taxon>
        <taxon>Fungi</taxon>
        <taxon>Dikarya</taxon>
        <taxon>Ascomycota</taxon>
        <taxon>Pezizomycotina</taxon>
        <taxon>Eurotiomycetes</taxon>
        <taxon>Eurotiomycetidae</taxon>
        <taxon>Eurotiales</taxon>
        <taxon>Aspergillaceae</taxon>
        <taxon>Penicillium</taxon>
    </lineage>
</organism>
<evidence type="ECO:0000313" key="3">
    <source>
        <dbReference type="Proteomes" id="UP001149074"/>
    </source>
</evidence>
<name>A0A9W9G238_9EURO</name>
<proteinExistence type="predicted"/>
<dbReference type="RefSeq" id="XP_056477978.1">
    <property type="nucleotide sequence ID" value="XM_056615006.1"/>
</dbReference>
<protein>
    <submittedName>
        <fullName evidence="2">Conserved mitochondrial protein</fullName>
    </submittedName>
</protein>
<dbReference type="InterPro" id="IPR029032">
    <property type="entry name" value="AhpD-like"/>
</dbReference>
<reference evidence="2" key="2">
    <citation type="journal article" date="2023" name="IMA Fungus">
        <title>Comparative genomic study of the Penicillium genus elucidates a diverse pangenome and 15 lateral gene transfer events.</title>
        <authorList>
            <person name="Petersen C."/>
            <person name="Sorensen T."/>
            <person name="Nielsen M.R."/>
            <person name="Sondergaard T.E."/>
            <person name="Sorensen J.L."/>
            <person name="Fitzpatrick D.A."/>
            <person name="Frisvad J.C."/>
            <person name="Nielsen K.L."/>
        </authorList>
    </citation>
    <scope>NUCLEOTIDE SEQUENCE</scope>
    <source>
        <strain evidence="2">IBT 30761</strain>
    </source>
</reference>
<dbReference type="InterPro" id="IPR052999">
    <property type="entry name" value="PTS1_Protein"/>
</dbReference>
<dbReference type="PANTHER" id="PTHR28180">
    <property type="entry name" value="CONSERVED MITOCHONDRIAL PROTEIN-RELATED"/>
    <property type="match status" value="1"/>
</dbReference>
<sequence>MSKLSHKLKSVINAPHARPGTVPAPSRILTVYQGIAKEAEAQNIGLKPWFTAAAAATMTMNSPQSLSQLFEQVSNSESHDETVRLAEFVREIGLKCLGFNGIPRTINCLSEFRTGLPPTVAEMLATKPRRSLAPQDINTISTRGSALWKSIYFPFESKLFQKLSQAHPDLPVHIVESEYGNLFSDPPTHPGAMPVTVGRVLTSILGVACLRAQTGVGPQLLSHVFGLRKAFEDGSFQDDLEEDIRGARWLASDDGSVWLLQSVDHIVEALGKGEGSNFAPGISIAYLKGTGPGGQKISQNEKIARQLLADRVEAHEKGDQSRVALKAEAARKKKASKVKKAKRKYRGLERASGEDGGLHDDGEGEAGSSEESSEGKGEKGE</sequence>
<dbReference type="GeneID" id="81353985"/>
<dbReference type="OrthoDB" id="5392202at2759"/>
<dbReference type="Gene3D" id="1.20.1290.10">
    <property type="entry name" value="AhpD-like"/>
    <property type="match status" value="1"/>
</dbReference>
<dbReference type="Proteomes" id="UP001149074">
    <property type="component" value="Unassembled WGS sequence"/>
</dbReference>
<feature type="compositionally biased region" description="Basic and acidic residues" evidence="1">
    <location>
        <begin position="346"/>
        <end position="361"/>
    </location>
</feature>
<reference evidence="2" key="1">
    <citation type="submission" date="2022-11" db="EMBL/GenBank/DDBJ databases">
        <authorList>
            <person name="Petersen C."/>
        </authorList>
    </citation>
    <scope>NUCLEOTIDE SEQUENCE</scope>
    <source>
        <strain evidence="2">IBT 30761</strain>
    </source>
</reference>